<gene>
    <name evidence="1" type="ORF">QNI22_02055</name>
</gene>
<sequence>MHTRHTPTFRTDNEKTLIVILEEIEKLAPYMSEAHTPVALQSLIGSACDTINGFALEPEESLTCLARKRLLTALEGAQALMVDACQQRQVDDMTRISSEAYLSIDMYRRTM</sequence>
<proteinExistence type="predicted"/>
<reference evidence="1" key="1">
    <citation type="submission" date="2023-05" db="EMBL/GenBank/DDBJ databases">
        <authorList>
            <person name="Zhang X."/>
        </authorList>
    </citation>
    <scope>NUCLEOTIDE SEQUENCE</scope>
    <source>
        <strain evidence="1">BD1B2-1</strain>
    </source>
</reference>
<evidence type="ECO:0000313" key="1">
    <source>
        <dbReference type="EMBL" id="MDJ1499408.1"/>
    </source>
</evidence>
<protein>
    <submittedName>
        <fullName evidence="1">Uncharacterized protein</fullName>
    </submittedName>
</protein>
<name>A0AAE3UB41_9BACT</name>
<comment type="caution">
    <text evidence="1">The sequence shown here is derived from an EMBL/GenBank/DDBJ whole genome shotgun (WGS) entry which is preliminary data.</text>
</comment>
<dbReference type="Proteomes" id="UP001232063">
    <property type="component" value="Unassembled WGS sequence"/>
</dbReference>
<evidence type="ECO:0000313" key="2">
    <source>
        <dbReference type="Proteomes" id="UP001232063"/>
    </source>
</evidence>
<accession>A0AAE3UB41</accession>
<dbReference type="AlphaFoldDB" id="A0AAE3UB41"/>
<dbReference type="EMBL" id="JASJOU010000001">
    <property type="protein sequence ID" value="MDJ1499408.1"/>
    <property type="molecule type" value="Genomic_DNA"/>
</dbReference>
<keyword evidence="2" id="KW-1185">Reference proteome</keyword>
<organism evidence="1 2">
    <name type="scientific">Xanthocytophaga agilis</name>
    <dbReference type="NCBI Taxonomy" id="3048010"/>
    <lineage>
        <taxon>Bacteria</taxon>
        <taxon>Pseudomonadati</taxon>
        <taxon>Bacteroidota</taxon>
        <taxon>Cytophagia</taxon>
        <taxon>Cytophagales</taxon>
        <taxon>Rhodocytophagaceae</taxon>
        <taxon>Xanthocytophaga</taxon>
    </lineage>
</organism>
<dbReference type="RefSeq" id="WP_314508928.1">
    <property type="nucleotide sequence ID" value="NZ_JASJOU010000001.1"/>
</dbReference>